<dbReference type="InterPro" id="IPR001611">
    <property type="entry name" value="Leu-rich_rpt"/>
</dbReference>
<comment type="subcellular location">
    <subcellularLocation>
        <location evidence="1">Membrane</location>
        <topology evidence="1">Single-pass type I membrane protein</topology>
    </subcellularLocation>
</comment>
<evidence type="ECO:0000313" key="4">
    <source>
        <dbReference type="EMBL" id="KAK7818109.1"/>
    </source>
</evidence>
<protein>
    <submittedName>
        <fullName evidence="4">Lrr receptor-like serine/threonine-protein kinase erl1</fullName>
    </submittedName>
</protein>
<keyword evidence="2" id="KW-0732">Signal</keyword>
<dbReference type="SUPFAM" id="SSF52058">
    <property type="entry name" value="L domain-like"/>
    <property type="match status" value="1"/>
</dbReference>
<dbReference type="Pfam" id="PF00560">
    <property type="entry name" value="LRR_1"/>
    <property type="match status" value="4"/>
</dbReference>
<evidence type="ECO:0000313" key="5">
    <source>
        <dbReference type="Proteomes" id="UP000237347"/>
    </source>
</evidence>
<dbReference type="Proteomes" id="UP000237347">
    <property type="component" value="Unassembled WGS sequence"/>
</dbReference>
<dbReference type="InterPro" id="IPR051716">
    <property type="entry name" value="Plant_RL_S/T_kinase"/>
</dbReference>
<dbReference type="PROSITE" id="PS51450">
    <property type="entry name" value="LRR"/>
    <property type="match status" value="1"/>
</dbReference>
<keyword evidence="5" id="KW-1185">Reference proteome</keyword>
<comment type="caution">
    <text evidence="4">The sequence shown here is derived from an EMBL/GenBank/DDBJ whole genome shotgun (WGS) entry which is preliminary data.</text>
</comment>
<dbReference type="AlphaFoldDB" id="A0AAW0IUU2"/>
<sequence length="173" mass="19040">MSQENFSDDLQYSQVAHSNYTLHKHGSLPISISIMVVRVSLVELGNLNNLLELHLSSNKLIGTIPSNIRKLKKLVLLDLEYNMLIGPIPFSLGYLTSLTYLSLGSNLINALSGSIPSSLGGLINLGVLNIHSNKIDGTINSKIRYCILLEQLDLSNNNLYGIIPFELTLLTHL</sequence>
<organism evidence="4 5">
    <name type="scientific">Quercus suber</name>
    <name type="common">Cork oak</name>
    <dbReference type="NCBI Taxonomy" id="58331"/>
    <lineage>
        <taxon>Eukaryota</taxon>
        <taxon>Viridiplantae</taxon>
        <taxon>Streptophyta</taxon>
        <taxon>Embryophyta</taxon>
        <taxon>Tracheophyta</taxon>
        <taxon>Spermatophyta</taxon>
        <taxon>Magnoliopsida</taxon>
        <taxon>eudicotyledons</taxon>
        <taxon>Gunneridae</taxon>
        <taxon>Pentapetalae</taxon>
        <taxon>rosids</taxon>
        <taxon>fabids</taxon>
        <taxon>Fagales</taxon>
        <taxon>Fagaceae</taxon>
        <taxon>Quercus</taxon>
    </lineage>
</organism>
<dbReference type="Gene3D" id="3.80.10.10">
    <property type="entry name" value="Ribonuclease Inhibitor"/>
    <property type="match status" value="1"/>
</dbReference>
<reference evidence="4 5" key="1">
    <citation type="journal article" date="2018" name="Sci. Data">
        <title>The draft genome sequence of cork oak.</title>
        <authorList>
            <person name="Ramos A.M."/>
            <person name="Usie A."/>
            <person name="Barbosa P."/>
            <person name="Barros P.M."/>
            <person name="Capote T."/>
            <person name="Chaves I."/>
            <person name="Simoes F."/>
            <person name="Abreu I."/>
            <person name="Carrasquinho I."/>
            <person name="Faro C."/>
            <person name="Guimaraes J.B."/>
            <person name="Mendonca D."/>
            <person name="Nobrega F."/>
            <person name="Rodrigues L."/>
            <person name="Saibo N.J.M."/>
            <person name="Varela M.C."/>
            <person name="Egas C."/>
            <person name="Matos J."/>
            <person name="Miguel C.M."/>
            <person name="Oliveira M.M."/>
            <person name="Ricardo C.P."/>
            <person name="Goncalves S."/>
        </authorList>
    </citation>
    <scope>NUCLEOTIDE SEQUENCE [LARGE SCALE GENOMIC DNA]</scope>
    <source>
        <strain evidence="5">cv. HL8</strain>
    </source>
</reference>
<name>A0AAW0IUU2_QUESU</name>
<dbReference type="PANTHER" id="PTHR48053">
    <property type="entry name" value="LEUCINE RICH REPEAT FAMILY PROTEIN, EXPRESSED"/>
    <property type="match status" value="1"/>
</dbReference>
<proteinExistence type="predicted"/>
<evidence type="ECO:0000256" key="1">
    <source>
        <dbReference type="ARBA" id="ARBA00004479"/>
    </source>
</evidence>
<keyword evidence="3" id="KW-0675">Receptor</keyword>
<accession>A0AAW0IUU2</accession>
<evidence type="ECO:0000256" key="2">
    <source>
        <dbReference type="ARBA" id="ARBA00022729"/>
    </source>
</evidence>
<dbReference type="EMBL" id="PKMF04000845">
    <property type="protein sequence ID" value="KAK7818109.1"/>
    <property type="molecule type" value="Genomic_DNA"/>
</dbReference>
<dbReference type="GO" id="GO:0016301">
    <property type="term" value="F:kinase activity"/>
    <property type="evidence" value="ECO:0007669"/>
    <property type="project" value="UniProtKB-KW"/>
</dbReference>
<dbReference type="InterPro" id="IPR032675">
    <property type="entry name" value="LRR_dom_sf"/>
</dbReference>
<gene>
    <name evidence="4" type="primary">ERL1_0</name>
    <name evidence="4" type="ORF">CFP56_041818</name>
</gene>
<dbReference type="GO" id="GO:0016020">
    <property type="term" value="C:membrane"/>
    <property type="evidence" value="ECO:0007669"/>
    <property type="project" value="UniProtKB-SubCell"/>
</dbReference>
<evidence type="ECO:0000256" key="3">
    <source>
        <dbReference type="ARBA" id="ARBA00023170"/>
    </source>
</evidence>
<dbReference type="PANTHER" id="PTHR48053:SF71">
    <property type="entry name" value="LEUCINE RICH REPEAT FAMILY PROTEIN, EXPRESSED"/>
    <property type="match status" value="1"/>
</dbReference>